<dbReference type="InterPro" id="IPR051060">
    <property type="entry name" value="Carbamoyltrans_HypF-like"/>
</dbReference>
<dbReference type="Pfam" id="PF07503">
    <property type="entry name" value="zf-HYPF"/>
    <property type="match status" value="2"/>
</dbReference>
<dbReference type="InterPro" id="IPR017968">
    <property type="entry name" value="Acylphosphatase_CS"/>
</dbReference>
<keyword evidence="5" id="KW-0863">Zinc-finger</keyword>
<dbReference type="EMBL" id="MBUA01000012">
    <property type="protein sequence ID" value="MBC6490825.1"/>
    <property type="molecule type" value="Genomic_DNA"/>
</dbReference>
<dbReference type="Pfam" id="PF22521">
    <property type="entry name" value="HypF_C_2"/>
    <property type="match status" value="1"/>
</dbReference>
<dbReference type="PROSITE" id="PS51160">
    <property type="entry name" value="ACYLPHOSPHATASE_3"/>
    <property type="match status" value="1"/>
</dbReference>
<feature type="domain" description="YrdC-like" evidence="11">
    <location>
        <begin position="201"/>
        <end position="390"/>
    </location>
</feature>
<dbReference type="InterPro" id="IPR011125">
    <property type="entry name" value="Znf_HypF"/>
</dbReference>
<dbReference type="Proteomes" id="UP000765802">
    <property type="component" value="Unassembled WGS sequence"/>
</dbReference>
<evidence type="ECO:0000313" key="12">
    <source>
        <dbReference type="EMBL" id="MBC6490825.1"/>
    </source>
</evidence>
<comment type="catalytic activity">
    <reaction evidence="7">
        <text>C-terminal L-cysteinyl-[HypE protein] + carbamoyl phosphate + ATP + H2O = C-terminal S-carboxamide-L-cysteinyl-[HypE protein] + AMP + phosphate + diphosphate + H(+)</text>
        <dbReference type="Rhea" id="RHEA:55636"/>
        <dbReference type="Rhea" id="RHEA-COMP:14247"/>
        <dbReference type="Rhea" id="RHEA-COMP:14392"/>
        <dbReference type="ChEBI" id="CHEBI:15377"/>
        <dbReference type="ChEBI" id="CHEBI:15378"/>
        <dbReference type="ChEBI" id="CHEBI:30616"/>
        <dbReference type="ChEBI" id="CHEBI:33019"/>
        <dbReference type="ChEBI" id="CHEBI:43474"/>
        <dbReference type="ChEBI" id="CHEBI:58228"/>
        <dbReference type="ChEBI" id="CHEBI:76913"/>
        <dbReference type="ChEBI" id="CHEBI:139126"/>
        <dbReference type="ChEBI" id="CHEBI:456215"/>
    </reaction>
</comment>
<keyword evidence="6" id="KW-0862">Zinc</keyword>
<organism evidence="12 13">
    <name type="scientific">Flavihumibacter stibioxidans</name>
    <dbReference type="NCBI Taxonomy" id="1834163"/>
    <lineage>
        <taxon>Bacteria</taxon>
        <taxon>Pseudomonadati</taxon>
        <taxon>Bacteroidota</taxon>
        <taxon>Chitinophagia</taxon>
        <taxon>Chitinophagales</taxon>
        <taxon>Chitinophagaceae</taxon>
        <taxon>Flavihumibacter</taxon>
    </lineage>
</organism>
<dbReference type="InterPro" id="IPR041440">
    <property type="entry name" value="HypF_C"/>
</dbReference>
<evidence type="ECO:0000256" key="7">
    <source>
        <dbReference type="ARBA" id="ARBA00048220"/>
    </source>
</evidence>
<dbReference type="PANTHER" id="PTHR42959:SF1">
    <property type="entry name" value="CARBAMOYLTRANSFERASE HYPF"/>
    <property type="match status" value="1"/>
</dbReference>
<dbReference type="RefSeq" id="WP_187256176.1">
    <property type="nucleotide sequence ID" value="NZ_JBHULF010000014.1"/>
</dbReference>
<dbReference type="PANTHER" id="PTHR42959">
    <property type="entry name" value="CARBAMOYLTRANSFERASE"/>
    <property type="match status" value="1"/>
</dbReference>
<dbReference type="PROSITE" id="PS51163">
    <property type="entry name" value="YRDC"/>
    <property type="match status" value="1"/>
</dbReference>
<evidence type="ECO:0000256" key="4">
    <source>
        <dbReference type="ARBA" id="ARBA00022723"/>
    </source>
</evidence>
<evidence type="ECO:0000256" key="2">
    <source>
        <dbReference type="ARBA" id="ARBA00008097"/>
    </source>
</evidence>
<evidence type="ECO:0000256" key="1">
    <source>
        <dbReference type="ARBA" id="ARBA00004711"/>
    </source>
</evidence>
<keyword evidence="9" id="KW-0378">Hydrolase</keyword>
<feature type="domain" description="Acylphosphatase-like" evidence="10">
    <location>
        <begin position="3"/>
        <end position="89"/>
    </location>
</feature>
<comment type="catalytic activity">
    <reaction evidence="9">
        <text>an acyl phosphate + H2O = a carboxylate + phosphate + H(+)</text>
        <dbReference type="Rhea" id="RHEA:14965"/>
        <dbReference type="ChEBI" id="CHEBI:15377"/>
        <dbReference type="ChEBI" id="CHEBI:15378"/>
        <dbReference type="ChEBI" id="CHEBI:29067"/>
        <dbReference type="ChEBI" id="CHEBI:43474"/>
        <dbReference type="ChEBI" id="CHEBI:59918"/>
        <dbReference type="EC" id="3.6.1.7"/>
    </reaction>
</comment>
<proteinExistence type="inferred from homology"/>
<dbReference type="Pfam" id="PF17788">
    <property type="entry name" value="HypF_C"/>
    <property type="match status" value="1"/>
</dbReference>
<dbReference type="Gene3D" id="3.90.870.50">
    <property type="match status" value="1"/>
</dbReference>
<evidence type="ECO:0000256" key="9">
    <source>
        <dbReference type="PROSITE-ProRule" id="PRU00520"/>
    </source>
</evidence>
<keyword evidence="3" id="KW-0436">Ligase</keyword>
<dbReference type="Pfam" id="PF01300">
    <property type="entry name" value="Sua5_yciO_yrdC"/>
    <property type="match status" value="1"/>
</dbReference>
<keyword evidence="4" id="KW-0479">Metal-binding</keyword>
<evidence type="ECO:0000256" key="6">
    <source>
        <dbReference type="ARBA" id="ARBA00022833"/>
    </source>
</evidence>
<comment type="caution">
    <text evidence="12">The sequence shown here is derived from an EMBL/GenBank/DDBJ whole genome shotgun (WGS) entry which is preliminary data.</text>
</comment>
<evidence type="ECO:0000256" key="5">
    <source>
        <dbReference type="ARBA" id="ARBA00022771"/>
    </source>
</evidence>
<comment type="pathway">
    <text evidence="1">Protein modification; [NiFe] hydrogenase maturation.</text>
</comment>
<comment type="similarity">
    <text evidence="2 8">Belongs to the carbamoyltransferase HypF family.</text>
</comment>
<dbReference type="InterPro" id="IPR036046">
    <property type="entry name" value="Acylphosphatase-like_dom_sf"/>
</dbReference>
<feature type="active site" evidence="9">
    <location>
        <position position="36"/>
    </location>
</feature>
<gene>
    <name evidence="12" type="ORF">BC349_07260</name>
</gene>
<dbReference type="InterPro" id="IPR017945">
    <property type="entry name" value="DHBP_synth_RibB-like_a/b_dom"/>
</dbReference>
<dbReference type="SUPFAM" id="SSF53067">
    <property type="entry name" value="Actin-like ATPase domain"/>
    <property type="match status" value="1"/>
</dbReference>
<dbReference type="PROSITE" id="PS00150">
    <property type="entry name" value="ACYLPHOSPHATASE_1"/>
    <property type="match status" value="1"/>
</dbReference>
<dbReference type="SUPFAM" id="SSF54975">
    <property type="entry name" value="Acylphosphatase/BLUF domain-like"/>
    <property type="match status" value="1"/>
</dbReference>
<evidence type="ECO:0000256" key="8">
    <source>
        <dbReference type="PIRNR" id="PIRNR006256"/>
    </source>
</evidence>
<dbReference type="InterPro" id="IPR004421">
    <property type="entry name" value="Carbamoyltransferase_HypF"/>
</dbReference>
<reference evidence="12 13" key="1">
    <citation type="submission" date="2016-07" db="EMBL/GenBank/DDBJ databases">
        <title>Genome analysis of Flavihumibacter stibioxidans YS-17.</title>
        <authorList>
            <person name="Shi K."/>
            <person name="Han Y."/>
            <person name="Wang G."/>
        </authorList>
    </citation>
    <scope>NUCLEOTIDE SEQUENCE [LARGE SCALE GENOMIC DNA]</scope>
    <source>
        <strain evidence="12 13">YS-17</strain>
    </source>
</reference>
<dbReference type="InterPro" id="IPR006070">
    <property type="entry name" value="Sua5-like_dom"/>
</dbReference>
<accession>A0ABR7M7X5</accession>
<dbReference type="Gene3D" id="3.30.420.360">
    <property type="match status" value="1"/>
</dbReference>
<dbReference type="SUPFAM" id="SSF55821">
    <property type="entry name" value="YrdC/RibB"/>
    <property type="match status" value="1"/>
</dbReference>
<dbReference type="NCBIfam" id="TIGR00143">
    <property type="entry name" value="hypF"/>
    <property type="match status" value="1"/>
</dbReference>
<evidence type="ECO:0000313" key="13">
    <source>
        <dbReference type="Proteomes" id="UP000765802"/>
    </source>
</evidence>
<dbReference type="Gene3D" id="3.30.110.120">
    <property type="match status" value="1"/>
</dbReference>
<dbReference type="Gene3D" id="3.30.420.40">
    <property type="match status" value="1"/>
</dbReference>
<dbReference type="Pfam" id="PF00708">
    <property type="entry name" value="Acylphosphatase"/>
    <property type="match status" value="1"/>
</dbReference>
<dbReference type="EC" id="6.2.-.-" evidence="8"/>
<evidence type="ECO:0000259" key="11">
    <source>
        <dbReference type="PROSITE" id="PS51163"/>
    </source>
</evidence>
<dbReference type="InterPro" id="IPR055128">
    <property type="entry name" value="HypF_C_2"/>
</dbReference>
<evidence type="ECO:0000256" key="3">
    <source>
        <dbReference type="ARBA" id="ARBA00022598"/>
    </source>
</evidence>
<dbReference type="InterPro" id="IPR001792">
    <property type="entry name" value="Acylphosphatase-like_dom"/>
</dbReference>
<protein>
    <recommendedName>
        <fullName evidence="8">Carbamoyltransferase</fullName>
        <ecNumber evidence="8">6.2.-.-</ecNumber>
    </recommendedName>
</protein>
<sequence length="772" mass="85791">MPNYQLHIKGLVQGVGFRPHVLKTARHYGVTGWVQNSGDGVKIEVNCDKEKAAAFYDEVIKNSPAGSIVSSYRMKQVSERVYDGFTIMHSTAHDTIDLLLPPDRAICPSCRQELSDPSNRRYRYPFITCLSCGPRYTIISGLPYDRKLTSMADMETCPACRLEYSDPNDHRCHSQTQSCPDCPITLQVTDLSGFPETTGNEQVLKIIEQYLSAGKIVALKGIGGYLLLCDATSETAIATLRARKKRPAKPFAVLYPSLAMAEQDAEIGEHEKTALESAVAPVVICRLKETPQTGIAVESIAPGLSGIGVLLPYSPLLLLVSQDFHKPLVATSANLSGSPIIYEDEIAFRELRDIADITVSYNRNILVPADDSVVQFASGGQPIWLRRARGLAPGYFPSPFRMDGCQLAMGAELKSSFALALRNNLYISQYLGDQQSWASQLGYRHTLNHLLKIMGATPDRILLDRHPHYQVAALGRELADEYDTPVQEVQHHLAHFSALLAEYGIFSPPEPILGIIWDGNGYGDDGQVWGGEAFLLEQDGFSRVAHLDYFPQLLGDKMNREPRLSAASLLRKHPDQPALLKNMFSEQERNYYEKLLRQEPDLLSSSMGRLLDGISALLGITFINRYEGEAAMKLEAKALRHKGQEIPTYPIRINGRLLEWQPMLSAIIRDRQKGVPSEQIAAGVFESLAMLVLELAIRYDVKTIAFSGGVFQNAFLVSRLKAGLHGRFRLLFHQRLSPNDECIGFGQLAYTCITNHETIKTDLPCALPFQEK</sequence>
<dbReference type="PIRSF" id="PIRSF006256">
    <property type="entry name" value="CMPcnvr_hdrg_mat"/>
    <property type="match status" value="1"/>
</dbReference>
<name>A0ABR7M7X5_9BACT</name>
<feature type="active site" evidence="9">
    <location>
        <position position="18"/>
    </location>
</feature>
<keyword evidence="13" id="KW-1185">Reference proteome</keyword>
<dbReference type="InterPro" id="IPR043129">
    <property type="entry name" value="ATPase_NBD"/>
</dbReference>
<evidence type="ECO:0000259" key="10">
    <source>
        <dbReference type="PROSITE" id="PS51160"/>
    </source>
</evidence>